<evidence type="ECO:0000256" key="1">
    <source>
        <dbReference type="ARBA" id="ARBA00010272"/>
    </source>
</evidence>
<dbReference type="InterPro" id="IPR002767">
    <property type="entry name" value="Thiamine_BP"/>
</dbReference>
<organism evidence="3 4">
    <name type="scientific">Desulfosalsimonas propionicica</name>
    <dbReference type="NCBI Taxonomy" id="332175"/>
    <lineage>
        <taxon>Bacteria</taxon>
        <taxon>Pseudomonadati</taxon>
        <taxon>Thermodesulfobacteriota</taxon>
        <taxon>Desulfobacteria</taxon>
        <taxon>Desulfobacterales</taxon>
        <taxon>Desulfosalsimonadaceae</taxon>
        <taxon>Desulfosalsimonas</taxon>
    </lineage>
</organism>
<gene>
    <name evidence="3" type="ORF">HNR65_003485</name>
</gene>
<proteinExistence type="inferred from homology"/>
<dbReference type="GO" id="GO:0005829">
    <property type="term" value="C:cytosol"/>
    <property type="evidence" value="ECO:0007669"/>
    <property type="project" value="TreeGrafter"/>
</dbReference>
<dbReference type="Gene3D" id="3.30.70.930">
    <property type="match status" value="1"/>
</dbReference>
<evidence type="ECO:0000313" key="3">
    <source>
        <dbReference type="EMBL" id="MBA2883124.1"/>
    </source>
</evidence>
<dbReference type="PANTHER" id="PTHR33777">
    <property type="entry name" value="UPF0045 PROTEIN ECM15"/>
    <property type="match status" value="1"/>
</dbReference>
<evidence type="ECO:0000313" key="4">
    <source>
        <dbReference type="Proteomes" id="UP000525298"/>
    </source>
</evidence>
<comment type="similarity">
    <text evidence="1">Belongs to the UPF0045 family.</text>
</comment>
<dbReference type="AlphaFoldDB" id="A0A7W0CCB3"/>
<dbReference type="EMBL" id="JACDUS010000017">
    <property type="protein sequence ID" value="MBA2883124.1"/>
    <property type="molecule type" value="Genomic_DNA"/>
</dbReference>
<evidence type="ECO:0000259" key="2">
    <source>
        <dbReference type="Pfam" id="PF01910"/>
    </source>
</evidence>
<protein>
    <submittedName>
        <fullName evidence="3">Uncharacterized protein (TIGR00106 family)</fullName>
    </submittedName>
</protein>
<dbReference type="InterPro" id="IPR051614">
    <property type="entry name" value="UPF0045_domain"/>
</dbReference>
<dbReference type="InterPro" id="IPR029756">
    <property type="entry name" value="MTH1187/YkoF-like"/>
</dbReference>
<comment type="caution">
    <text evidence="3">The sequence shown here is derived from an EMBL/GenBank/DDBJ whole genome shotgun (WGS) entry which is preliminary data.</text>
</comment>
<name>A0A7W0CCB3_9BACT</name>
<reference evidence="3 4" key="1">
    <citation type="submission" date="2020-07" db="EMBL/GenBank/DDBJ databases">
        <title>Genomic Encyclopedia of Type Strains, Phase IV (KMG-IV): sequencing the most valuable type-strain genomes for metagenomic binning, comparative biology and taxonomic classification.</title>
        <authorList>
            <person name="Goeker M."/>
        </authorList>
    </citation>
    <scope>NUCLEOTIDE SEQUENCE [LARGE SCALE GENOMIC DNA]</scope>
    <source>
        <strain evidence="3 4">DSM 17721</strain>
    </source>
</reference>
<keyword evidence="4" id="KW-1185">Reference proteome</keyword>
<sequence length="97" mass="10687">MSVIVELSIFPMGKGVSVSPYVARAVKIIQGSGLPYESNPMGTCIEGQWPEVVKVVDQCFKDLQNDCDRIYLTIKADYRKDRSNGLSGKMASVESQL</sequence>
<dbReference type="NCBIfam" id="TIGR00106">
    <property type="entry name" value="MTH1187 family thiamine-binding protein"/>
    <property type="match status" value="1"/>
</dbReference>
<accession>A0A7W0CCB3</accession>
<dbReference type="SUPFAM" id="SSF89957">
    <property type="entry name" value="MTH1187/YkoF-like"/>
    <property type="match status" value="1"/>
</dbReference>
<dbReference type="PANTHER" id="PTHR33777:SF1">
    <property type="entry name" value="UPF0045 PROTEIN ECM15"/>
    <property type="match status" value="1"/>
</dbReference>
<dbReference type="Pfam" id="PF01910">
    <property type="entry name" value="Thiamine_BP"/>
    <property type="match status" value="1"/>
</dbReference>
<dbReference type="RefSeq" id="WP_181552739.1">
    <property type="nucleotide sequence ID" value="NZ_JACDUS010000017.1"/>
</dbReference>
<feature type="domain" description="Thiamine-binding protein" evidence="2">
    <location>
        <begin position="5"/>
        <end position="94"/>
    </location>
</feature>
<dbReference type="Proteomes" id="UP000525298">
    <property type="component" value="Unassembled WGS sequence"/>
</dbReference>